<keyword evidence="6 11" id="KW-0874">Quinone</keyword>
<comment type="subcellular location">
    <subcellularLocation>
        <location evidence="11 12">Cell membrane</location>
        <topology evidence="11 12">Multi-pass membrane protein</topology>
    </subcellularLocation>
    <subcellularLocation>
        <location evidence="1">Membrane</location>
        <topology evidence="1">Multi-pass membrane protein</topology>
    </subcellularLocation>
</comment>
<keyword evidence="8 11" id="KW-1133">Transmembrane helix</keyword>
<keyword evidence="14" id="KW-1185">Reference proteome</keyword>
<comment type="caution">
    <text evidence="13">The sequence shown here is derived from an EMBL/GenBank/DDBJ whole genome shotgun (WGS) entry which is preliminary data.</text>
</comment>
<dbReference type="GO" id="GO:0050136">
    <property type="term" value="F:NADH dehydrogenase (quinone) (non-electrogenic) activity"/>
    <property type="evidence" value="ECO:0007669"/>
    <property type="project" value="UniProtKB-UniRule"/>
</dbReference>
<dbReference type="GO" id="GO:0005886">
    <property type="term" value="C:plasma membrane"/>
    <property type="evidence" value="ECO:0007669"/>
    <property type="project" value="UniProtKB-SubCell"/>
</dbReference>
<dbReference type="AlphaFoldDB" id="A0A6M1RGR5"/>
<accession>A0A6M1RGR5</accession>
<dbReference type="HAMAP" id="MF_01394">
    <property type="entry name" value="NDH1_NuoA"/>
    <property type="match status" value="1"/>
</dbReference>
<dbReference type="GO" id="GO:0008137">
    <property type="term" value="F:NADH dehydrogenase (ubiquinone) activity"/>
    <property type="evidence" value="ECO:0007669"/>
    <property type="project" value="InterPro"/>
</dbReference>
<comment type="similarity">
    <text evidence="2 11 12">Belongs to the complex I subunit 3 family.</text>
</comment>
<organism evidence="13 14">
    <name type="scientific">Limisphaera ngatamarikiensis</name>
    <dbReference type="NCBI Taxonomy" id="1324935"/>
    <lineage>
        <taxon>Bacteria</taxon>
        <taxon>Pseudomonadati</taxon>
        <taxon>Verrucomicrobiota</taxon>
        <taxon>Verrucomicrobiia</taxon>
        <taxon>Limisphaerales</taxon>
        <taxon>Limisphaeraceae</taxon>
        <taxon>Limisphaera</taxon>
    </lineage>
</organism>
<sequence length="131" mass="14656">MQTASQLQQYWGVLVLLALAVTAVGGMIVLSFLLGKRARRTRIKDTPYECGMIPAGTAPGRLSIRFYLVAVLFLLFDIEVVFLYPWAVVYREMLAEPATRALVFGGILPFLALLGIGLLYEIKKRGFDWQT</sequence>
<evidence type="ECO:0000256" key="11">
    <source>
        <dbReference type="HAMAP-Rule" id="MF_01394"/>
    </source>
</evidence>
<evidence type="ECO:0000256" key="10">
    <source>
        <dbReference type="ARBA" id="ARBA00023136"/>
    </source>
</evidence>
<feature type="transmembrane region" description="Helical" evidence="11">
    <location>
        <begin position="101"/>
        <end position="120"/>
    </location>
</feature>
<evidence type="ECO:0000256" key="4">
    <source>
        <dbReference type="ARBA" id="ARBA00022475"/>
    </source>
</evidence>
<dbReference type="RefSeq" id="WP_165106477.1">
    <property type="nucleotide sequence ID" value="NZ_JAAKYA010000031.1"/>
</dbReference>
<gene>
    <name evidence="11" type="primary">nuoA</name>
    <name evidence="13" type="ORF">G4L39_05275</name>
</gene>
<dbReference type="GO" id="GO:0030964">
    <property type="term" value="C:NADH dehydrogenase complex"/>
    <property type="evidence" value="ECO:0007669"/>
    <property type="project" value="TreeGrafter"/>
</dbReference>
<dbReference type="InterPro" id="IPR038430">
    <property type="entry name" value="NDAH_ubi_oxred_su3_sf"/>
</dbReference>
<protein>
    <recommendedName>
        <fullName evidence="11">NADH-quinone oxidoreductase subunit A</fullName>
        <ecNumber evidence="11">7.1.1.-</ecNumber>
    </recommendedName>
    <alternativeName>
        <fullName evidence="11">NADH dehydrogenase I subunit A</fullName>
    </alternativeName>
    <alternativeName>
        <fullName evidence="11">NDH-1 subunit A</fullName>
    </alternativeName>
    <alternativeName>
        <fullName evidence="11">NUO1</fullName>
    </alternativeName>
</protein>
<comment type="catalytic activity">
    <reaction evidence="11 12">
        <text>a quinone + NADH + 5 H(+)(in) = a quinol + NAD(+) + 4 H(+)(out)</text>
        <dbReference type="Rhea" id="RHEA:57888"/>
        <dbReference type="ChEBI" id="CHEBI:15378"/>
        <dbReference type="ChEBI" id="CHEBI:24646"/>
        <dbReference type="ChEBI" id="CHEBI:57540"/>
        <dbReference type="ChEBI" id="CHEBI:57945"/>
        <dbReference type="ChEBI" id="CHEBI:132124"/>
    </reaction>
</comment>
<dbReference type="Pfam" id="PF00507">
    <property type="entry name" value="Oxidored_q4"/>
    <property type="match status" value="1"/>
</dbReference>
<reference evidence="13 14" key="1">
    <citation type="submission" date="2020-02" db="EMBL/GenBank/DDBJ databases">
        <title>Draft genome sequence of Limisphaera ngatamarikiensis NGM72.4T, a thermophilic Verrucomicrobia grouped in subdivision 3.</title>
        <authorList>
            <person name="Carere C.R."/>
            <person name="Steen J."/>
            <person name="Hugenholtz P."/>
            <person name="Stott M.B."/>
        </authorList>
    </citation>
    <scope>NUCLEOTIDE SEQUENCE [LARGE SCALE GENOMIC DNA]</scope>
    <source>
        <strain evidence="13 14">NGM72.4</strain>
    </source>
</reference>
<evidence type="ECO:0000256" key="5">
    <source>
        <dbReference type="ARBA" id="ARBA00022692"/>
    </source>
</evidence>
<dbReference type="InterPro" id="IPR000440">
    <property type="entry name" value="NADH_UbQ/plastoQ_OxRdtase_su3"/>
</dbReference>
<keyword evidence="7 11" id="KW-1278">Translocase</keyword>
<dbReference type="Gene3D" id="1.20.58.1610">
    <property type="entry name" value="NADH:ubiquinone/plastoquinone oxidoreductase, chain 3"/>
    <property type="match status" value="1"/>
</dbReference>
<keyword evidence="3 11" id="KW-0813">Transport</keyword>
<dbReference type="EMBL" id="JAAKYA010000031">
    <property type="protein sequence ID" value="NGO38806.1"/>
    <property type="molecule type" value="Genomic_DNA"/>
</dbReference>
<name>A0A6M1RGR5_9BACT</name>
<evidence type="ECO:0000256" key="6">
    <source>
        <dbReference type="ARBA" id="ARBA00022719"/>
    </source>
</evidence>
<evidence type="ECO:0000256" key="12">
    <source>
        <dbReference type="RuleBase" id="RU003639"/>
    </source>
</evidence>
<keyword evidence="9 11" id="KW-0520">NAD</keyword>
<comment type="subunit">
    <text evidence="11">NDH-1 is composed of 14 different subunits. Subunits NuoA, H, J, K, L, M, N constitute the membrane sector of the complex.</text>
</comment>
<feature type="transmembrane region" description="Helical" evidence="11">
    <location>
        <begin position="12"/>
        <end position="34"/>
    </location>
</feature>
<dbReference type="GO" id="GO:0048038">
    <property type="term" value="F:quinone binding"/>
    <property type="evidence" value="ECO:0007669"/>
    <property type="project" value="UniProtKB-KW"/>
</dbReference>
<evidence type="ECO:0000256" key="1">
    <source>
        <dbReference type="ARBA" id="ARBA00004141"/>
    </source>
</evidence>
<dbReference type="EC" id="7.1.1.-" evidence="11"/>
<keyword evidence="11" id="KW-0830">Ubiquinone</keyword>
<evidence type="ECO:0000256" key="3">
    <source>
        <dbReference type="ARBA" id="ARBA00022448"/>
    </source>
</evidence>
<evidence type="ECO:0000256" key="9">
    <source>
        <dbReference type="ARBA" id="ARBA00023027"/>
    </source>
</evidence>
<dbReference type="PANTHER" id="PTHR11058:SF22">
    <property type="entry name" value="NADH-QUINONE OXIDOREDUCTASE SUBUNIT A"/>
    <property type="match status" value="1"/>
</dbReference>
<feature type="transmembrane region" description="Helical" evidence="11">
    <location>
        <begin position="66"/>
        <end position="89"/>
    </location>
</feature>
<evidence type="ECO:0000256" key="2">
    <source>
        <dbReference type="ARBA" id="ARBA00008472"/>
    </source>
</evidence>
<evidence type="ECO:0000313" key="14">
    <source>
        <dbReference type="Proteomes" id="UP000477311"/>
    </source>
</evidence>
<keyword evidence="4 11" id="KW-1003">Cell membrane</keyword>
<keyword evidence="10 11" id="KW-0472">Membrane</keyword>
<evidence type="ECO:0000256" key="8">
    <source>
        <dbReference type="ARBA" id="ARBA00022989"/>
    </source>
</evidence>
<keyword evidence="5 11" id="KW-0812">Transmembrane</keyword>
<dbReference type="PANTHER" id="PTHR11058">
    <property type="entry name" value="NADH-UBIQUINONE OXIDOREDUCTASE CHAIN 3"/>
    <property type="match status" value="1"/>
</dbReference>
<proteinExistence type="inferred from homology"/>
<dbReference type="Proteomes" id="UP000477311">
    <property type="component" value="Unassembled WGS sequence"/>
</dbReference>
<dbReference type="InterPro" id="IPR023043">
    <property type="entry name" value="NAD(P)H_OxRDtase_bac/plastid"/>
</dbReference>
<evidence type="ECO:0000256" key="7">
    <source>
        <dbReference type="ARBA" id="ARBA00022967"/>
    </source>
</evidence>
<evidence type="ECO:0000313" key="13">
    <source>
        <dbReference type="EMBL" id="NGO38806.1"/>
    </source>
</evidence>
<comment type="function">
    <text evidence="11">NDH-1 shuttles electrons from NADH, via FMN and iron-sulfur (Fe-S) centers, to quinones in the respiratory chain. The immediate electron acceptor for the enzyme in this species is believed to be ubiquinone. Couples the redox reaction to proton translocation (for every two electrons transferred, four hydrogen ions are translocated across the cytoplasmic membrane), and thus conserves the redox energy in a proton gradient.</text>
</comment>